<name>A0A7W7YB77_9BACT</name>
<keyword evidence="2" id="KW-1185">Reference proteome</keyword>
<sequence length="40" mass="4300">MGTYACHETLESGAADAGLRRASLHRIPGCWRVVGVPDFV</sequence>
<reference evidence="1 2" key="1">
    <citation type="submission" date="2020-08" db="EMBL/GenBank/DDBJ databases">
        <title>Genomic Encyclopedia of Type Strains, Phase IV (KMG-IV): sequencing the most valuable type-strain genomes for metagenomic binning, comparative biology and taxonomic classification.</title>
        <authorList>
            <person name="Goeker M."/>
        </authorList>
    </citation>
    <scope>NUCLEOTIDE SEQUENCE [LARGE SCALE GENOMIC DNA]</scope>
    <source>
        <strain evidence="1 2">DSM 12252</strain>
    </source>
</reference>
<dbReference type="RefSeq" id="WP_281382091.1">
    <property type="nucleotide sequence ID" value="NZ_JACHIG010000005.1"/>
</dbReference>
<evidence type="ECO:0000313" key="1">
    <source>
        <dbReference type="EMBL" id="MBB5033001.1"/>
    </source>
</evidence>
<dbReference type="Proteomes" id="UP000590740">
    <property type="component" value="Unassembled WGS sequence"/>
</dbReference>
<dbReference type="AlphaFoldDB" id="A0A7W7YB77"/>
<dbReference type="EMBL" id="JACHIG010000005">
    <property type="protein sequence ID" value="MBB5033001.1"/>
    <property type="molecule type" value="Genomic_DNA"/>
</dbReference>
<protein>
    <submittedName>
        <fullName evidence="1">Uncharacterized protein</fullName>
    </submittedName>
</protein>
<comment type="caution">
    <text evidence="1">The sequence shown here is derived from an EMBL/GenBank/DDBJ whole genome shotgun (WGS) entry which is preliminary data.</text>
</comment>
<evidence type="ECO:0000313" key="2">
    <source>
        <dbReference type="Proteomes" id="UP000590740"/>
    </source>
</evidence>
<proteinExistence type="predicted"/>
<accession>A0A7W7YB77</accession>
<gene>
    <name evidence="1" type="ORF">HNQ65_002584</name>
</gene>
<organism evidence="1 2">
    <name type="scientific">Prosthecobacter vanneervenii</name>
    <dbReference type="NCBI Taxonomy" id="48466"/>
    <lineage>
        <taxon>Bacteria</taxon>
        <taxon>Pseudomonadati</taxon>
        <taxon>Verrucomicrobiota</taxon>
        <taxon>Verrucomicrobiia</taxon>
        <taxon>Verrucomicrobiales</taxon>
        <taxon>Verrucomicrobiaceae</taxon>
        <taxon>Prosthecobacter</taxon>
    </lineage>
</organism>